<feature type="domain" description="Proteasome activator Blm10 middle HEAT repeats region" evidence="1">
    <location>
        <begin position="325"/>
        <end position="363"/>
    </location>
</feature>
<protein>
    <recommendedName>
        <fullName evidence="1">Proteasome activator Blm10 middle HEAT repeats region domain-containing protein</fullName>
    </recommendedName>
</protein>
<dbReference type="EMBL" id="CAJOAX010005042">
    <property type="protein sequence ID" value="CAF3932524.1"/>
    <property type="molecule type" value="Genomic_DNA"/>
</dbReference>
<evidence type="ECO:0000313" key="3">
    <source>
        <dbReference type="Proteomes" id="UP000663823"/>
    </source>
</evidence>
<name>A0A819JSS4_9BILA</name>
<evidence type="ECO:0000259" key="1">
    <source>
        <dbReference type="Pfam" id="PF16507"/>
    </source>
</evidence>
<dbReference type="GO" id="GO:0005829">
    <property type="term" value="C:cytosol"/>
    <property type="evidence" value="ECO:0007669"/>
    <property type="project" value="TreeGrafter"/>
</dbReference>
<gene>
    <name evidence="2" type="ORF">OTI717_LOCUS25424</name>
</gene>
<dbReference type="InterPro" id="IPR032430">
    <property type="entry name" value="Blm10_mid"/>
</dbReference>
<dbReference type="AlphaFoldDB" id="A0A819JSS4"/>
<dbReference type="Pfam" id="PF16507">
    <property type="entry name" value="HEAT_PSME4_mid"/>
    <property type="match status" value="1"/>
</dbReference>
<evidence type="ECO:0000313" key="2">
    <source>
        <dbReference type="EMBL" id="CAF3932524.1"/>
    </source>
</evidence>
<dbReference type="GO" id="GO:0070628">
    <property type="term" value="F:proteasome binding"/>
    <property type="evidence" value="ECO:0007669"/>
    <property type="project" value="InterPro"/>
</dbReference>
<dbReference type="Proteomes" id="UP000663823">
    <property type="component" value="Unassembled WGS sequence"/>
</dbReference>
<dbReference type="PANTHER" id="PTHR32170">
    <property type="entry name" value="PROTEASOME ACTIVATOR COMPLEX SUBUNIT 4"/>
    <property type="match status" value="1"/>
</dbReference>
<dbReference type="GO" id="GO:0005634">
    <property type="term" value="C:nucleus"/>
    <property type="evidence" value="ECO:0007669"/>
    <property type="project" value="TreeGrafter"/>
</dbReference>
<dbReference type="PANTHER" id="PTHR32170:SF3">
    <property type="entry name" value="PROTEASOME ACTIVATOR COMPLEX SUBUNIT 4"/>
    <property type="match status" value="1"/>
</dbReference>
<organism evidence="2 3">
    <name type="scientific">Rotaria sordida</name>
    <dbReference type="NCBI Taxonomy" id="392033"/>
    <lineage>
        <taxon>Eukaryota</taxon>
        <taxon>Metazoa</taxon>
        <taxon>Spiralia</taxon>
        <taxon>Gnathifera</taxon>
        <taxon>Rotifera</taxon>
        <taxon>Eurotatoria</taxon>
        <taxon>Bdelloidea</taxon>
        <taxon>Philodinida</taxon>
        <taxon>Philodinidae</taxon>
        <taxon>Rotaria</taxon>
    </lineage>
</organism>
<dbReference type="GO" id="GO:0016504">
    <property type="term" value="F:peptidase activator activity"/>
    <property type="evidence" value="ECO:0007669"/>
    <property type="project" value="InterPro"/>
</dbReference>
<accession>A0A819JSS4</accession>
<dbReference type="GO" id="GO:0010499">
    <property type="term" value="P:proteasomal ubiquitin-independent protein catabolic process"/>
    <property type="evidence" value="ECO:0007669"/>
    <property type="project" value="TreeGrafter"/>
</dbReference>
<reference evidence="2" key="1">
    <citation type="submission" date="2021-02" db="EMBL/GenBank/DDBJ databases">
        <authorList>
            <person name="Nowell W R."/>
        </authorList>
    </citation>
    <scope>NUCLEOTIDE SEQUENCE</scope>
</reference>
<proteinExistence type="predicted"/>
<comment type="caution">
    <text evidence="2">The sequence shown here is derived from an EMBL/GenBank/DDBJ whole genome shotgun (WGS) entry which is preliminary data.</text>
</comment>
<dbReference type="InterPro" id="IPR035309">
    <property type="entry name" value="PSME4"/>
</dbReference>
<sequence length="365" mass="43509">MTNVNSNMTENIQITNGNVEEIHDTKLQKPTFYNQYLPFGDLVSRRGSAWFEEIRENLSRTIQMGELRPGFSIWSYELHQFLSLYGFHFTKAEHLKLVDFYLSILTINDLNYSNVQICLDRLHDLLRKTRLITRDDLTIDWRVLYRWGKLIFDNHDQNHALITLPKDIKDSFFFCMFYCSPYFSATSTQEILDEFRPLLCPIDWTFSNTIRLLELFLPVHMPPNLHDQAFKLWLPELFGIWDGVYNDTVWELRVTILFSCVAWYNIGYINWEPWMSQIFTRILRGLSLPIGKLEMTPHNYRYLIYSVCRWIVCMIGNRSSCLQYLQDLFIAIKTFYHPSNTGDFQEDLVSFVLNLSYCFVERLYL</sequence>